<comment type="caution">
    <text evidence="3">The sequence shown here is derived from an EMBL/GenBank/DDBJ whole genome shotgun (WGS) entry which is preliminary data.</text>
</comment>
<accession>A0A940PUM8</accession>
<keyword evidence="2" id="KW-0812">Transmembrane</keyword>
<evidence type="ECO:0000313" key="3">
    <source>
        <dbReference type="EMBL" id="MBP1325551.1"/>
    </source>
</evidence>
<keyword evidence="2" id="KW-0472">Membrane</keyword>
<protein>
    <submittedName>
        <fullName evidence="3">Membrane protein YkgB</fullName>
    </submittedName>
</protein>
<dbReference type="Pfam" id="PF11239">
    <property type="entry name" value="DUF3040"/>
    <property type="match status" value="1"/>
</dbReference>
<feature type="region of interest" description="Disordered" evidence="1">
    <location>
        <begin position="89"/>
        <end position="129"/>
    </location>
</feature>
<dbReference type="Proteomes" id="UP000675163">
    <property type="component" value="Unassembled WGS sequence"/>
</dbReference>
<proteinExistence type="predicted"/>
<dbReference type="EMBL" id="JAFIDA010000001">
    <property type="protein sequence ID" value="MBP1325551.1"/>
    <property type="molecule type" value="Genomic_DNA"/>
</dbReference>
<dbReference type="InterPro" id="IPR021401">
    <property type="entry name" value="DUF3040"/>
</dbReference>
<feature type="transmembrane region" description="Helical" evidence="2">
    <location>
        <begin position="36"/>
        <end position="58"/>
    </location>
</feature>
<name>A0A940PUM8_9MICO</name>
<evidence type="ECO:0000256" key="2">
    <source>
        <dbReference type="SAM" id="Phobius"/>
    </source>
</evidence>
<gene>
    <name evidence="3" type="ORF">JOF28_000783</name>
</gene>
<dbReference type="RefSeq" id="WP_209704570.1">
    <property type="nucleotide sequence ID" value="NZ_JAFIDA010000001.1"/>
</dbReference>
<reference evidence="3" key="1">
    <citation type="submission" date="2021-02" db="EMBL/GenBank/DDBJ databases">
        <title>Sequencing the genomes of 1000 actinobacteria strains.</title>
        <authorList>
            <person name="Klenk H.-P."/>
        </authorList>
    </citation>
    <scope>NUCLEOTIDE SEQUENCE</scope>
    <source>
        <strain evidence="3">DSM 22850</strain>
    </source>
</reference>
<evidence type="ECO:0000256" key="1">
    <source>
        <dbReference type="SAM" id="MobiDB-lite"/>
    </source>
</evidence>
<sequence>MALSEHEQRLLDEMERGLYQSEADVMQTVSGSRRRVNYRSLVLGIVLALVGIGVLVGGVAAQQLWLGLIGFAAMLGGVLLMFTPGKADAFESDASPVNQSGAGRKERTPRESFSDRMERRWDERMDGDR</sequence>
<feature type="transmembrane region" description="Helical" evidence="2">
    <location>
        <begin position="64"/>
        <end position="82"/>
    </location>
</feature>
<keyword evidence="4" id="KW-1185">Reference proteome</keyword>
<keyword evidence="2" id="KW-1133">Transmembrane helix</keyword>
<dbReference type="AlphaFoldDB" id="A0A940PUM8"/>
<feature type="compositionally biased region" description="Basic and acidic residues" evidence="1">
    <location>
        <begin position="103"/>
        <end position="129"/>
    </location>
</feature>
<organism evidence="3 4">
    <name type="scientific">Leucobacter exalbidus</name>
    <dbReference type="NCBI Taxonomy" id="662960"/>
    <lineage>
        <taxon>Bacteria</taxon>
        <taxon>Bacillati</taxon>
        <taxon>Actinomycetota</taxon>
        <taxon>Actinomycetes</taxon>
        <taxon>Micrococcales</taxon>
        <taxon>Microbacteriaceae</taxon>
        <taxon>Leucobacter</taxon>
    </lineage>
</organism>
<evidence type="ECO:0000313" key="4">
    <source>
        <dbReference type="Proteomes" id="UP000675163"/>
    </source>
</evidence>